<dbReference type="InterPro" id="IPR036291">
    <property type="entry name" value="NAD(P)-bd_dom_sf"/>
</dbReference>
<dbReference type="EMBL" id="CAXAQS010000006">
    <property type="protein sequence ID" value="CAK9249578.1"/>
    <property type="molecule type" value="Genomic_DNA"/>
</dbReference>
<evidence type="ECO:0000313" key="3">
    <source>
        <dbReference type="Proteomes" id="UP001497444"/>
    </source>
</evidence>
<feature type="non-terminal residue" evidence="2">
    <location>
        <position position="110"/>
    </location>
</feature>
<proteinExistence type="predicted"/>
<dbReference type="SUPFAM" id="SSF51735">
    <property type="entry name" value="NAD(P)-binding Rossmann-fold domains"/>
    <property type="match status" value="1"/>
</dbReference>
<dbReference type="InterPro" id="IPR002225">
    <property type="entry name" value="3Beta_OHSteriod_DH/Estase"/>
</dbReference>
<dbReference type="Gene3D" id="3.40.50.720">
    <property type="entry name" value="NAD(P)-binding Rossmann-like Domain"/>
    <property type="match status" value="1"/>
</dbReference>
<accession>A0ABP0V5D3</accession>
<dbReference type="Proteomes" id="UP001497444">
    <property type="component" value="Unassembled WGS sequence"/>
</dbReference>
<organism evidence="2 3">
    <name type="scientific">Sphagnum jensenii</name>
    <dbReference type="NCBI Taxonomy" id="128206"/>
    <lineage>
        <taxon>Eukaryota</taxon>
        <taxon>Viridiplantae</taxon>
        <taxon>Streptophyta</taxon>
        <taxon>Embryophyta</taxon>
        <taxon>Bryophyta</taxon>
        <taxon>Sphagnophytina</taxon>
        <taxon>Sphagnopsida</taxon>
        <taxon>Sphagnales</taxon>
        <taxon>Sphagnaceae</taxon>
        <taxon>Sphagnum</taxon>
    </lineage>
</organism>
<reference evidence="2" key="1">
    <citation type="submission" date="2024-02" db="EMBL/GenBank/DDBJ databases">
        <authorList>
            <consortium name="ELIXIR-Norway"/>
            <consortium name="Elixir Norway"/>
        </authorList>
    </citation>
    <scope>NUCLEOTIDE SEQUENCE</scope>
</reference>
<feature type="domain" description="3-beta hydroxysteroid dehydrogenase/isomerase" evidence="1">
    <location>
        <begin position="7"/>
        <end position="110"/>
    </location>
</feature>
<dbReference type="Pfam" id="PF01073">
    <property type="entry name" value="3Beta_HSD"/>
    <property type="match status" value="1"/>
</dbReference>
<protein>
    <recommendedName>
        <fullName evidence="1">3-beta hydroxysteroid dehydrogenase/isomerase domain-containing protein</fullName>
    </recommendedName>
</protein>
<evidence type="ECO:0000313" key="2">
    <source>
        <dbReference type="EMBL" id="CAK9249578.1"/>
    </source>
</evidence>
<sequence>MGGLRCVVTGGRGLVGRHLVLKLLQEEKFSVTVADIGPEIEVCAEEEEEGRLGMALESGKAEYVCVDVRSKRELVEIFRDVAVVFHTTDMESFVDSFQLHYDVTVSGTRN</sequence>
<evidence type="ECO:0000259" key="1">
    <source>
        <dbReference type="Pfam" id="PF01073"/>
    </source>
</evidence>
<gene>
    <name evidence="2" type="ORF">CSSPJE1EN1_LOCUS24956</name>
</gene>
<name>A0ABP0V5D3_9BRYO</name>
<keyword evidence="3" id="KW-1185">Reference proteome</keyword>
<comment type="caution">
    <text evidence="2">The sequence shown here is derived from an EMBL/GenBank/DDBJ whole genome shotgun (WGS) entry which is preliminary data.</text>
</comment>